<accession>A0A2N3L4R7</accession>
<dbReference type="Pfam" id="PF11136">
    <property type="entry name" value="DUF2889"/>
    <property type="match status" value="1"/>
</dbReference>
<dbReference type="Proteomes" id="UP000233332">
    <property type="component" value="Unassembled WGS sequence"/>
</dbReference>
<keyword evidence="3" id="KW-1185">Reference proteome</keyword>
<dbReference type="EMBL" id="NXGX01000005">
    <property type="protein sequence ID" value="PKR57824.1"/>
    <property type="molecule type" value="Genomic_DNA"/>
</dbReference>
<evidence type="ECO:0000256" key="1">
    <source>
        <dbReference type="SAM" id="MobiDB-lite"/>
    </source>
</evidence>
<evidence type="ECO:0000313" key="2">
    <source>
        <dbReference type="EMBL" id="PKR57824.1"/>
    </source>
</evidence>
<comment type="caution">
    <text evidence="2">The sequence shown here is derived from an EMBL/GenBank/DDBJ whole genome shotgun (WGS) entry which is preliminary data.</text>
</comment>
<feature type="region of interest" description="Disordered" evidence="1">
    <location>
        <begin position="149"/>
        <end position="172"/>
    </location>
</feature>
<evidence type="ECO:0000313" key="3">
    <source>
        <dbReference type="Proteomes" id="UP000233332"/>
    </source>
</evidence>
<reference evidence="2 3" key="1">
    <citation type="submission" date="2017-09" db="EMBL/GenBank/DDBJ databases">
        <title>Biodiversity and function of Thalassospira species in the particle-attached aromatic-hydrocarbon-degrading consortia from the surface seawater of the China South Sea.</title>
        <authorList>
            <person name="Dong C."/>
            <person name="Lai Q."/>
            <person name="Shao Z."/>
        </authorList>
    </citation>
    <scope>NUCLEOTIDE SEQUENCE [LARGE SCALE GENOMIC DNA]</scope>
    <source>
        <strain evidence="2 3">139Z-12</strain>
    </source>
</reference>
<gene>
    <name evidence="2" type="ORF">COO92_13725</name>
</gene>
<organism evidence="2 3">
    <name type="scientific">Thalassospira lohafexi</name>
    <dbReference type="NCBI Taxonomy" id="744227"/>
    <lineage>
        <taxon>Bacteria</taxon>
        <taxon>Pseudomonadati</taxon>
        <taxon>Pseudomonadota</taxon>
        <taxon>Alphaproteobacteria</taxon>
        <taxon>Rhodospirillales</taxon>
        <taxon>Thalassospiraceae</taxon>
        <taxon>Thalassospira</taxon>
    </lineage>
</organism>
<sequence>MPLSSPAAREHIHTRTVTCQGFRRADGLWDIEGHITDTKTYGFANNDRGEIPPGVPVHEMWLRVTVGDDLVIRAVEAVTDHAPFNACDAIAPAYENLVGLKLGPGLRKQIRDRVGGIHGCTHLTELMGPVATTAFQTIFPIRSREAEEKRLAQLTSGDGSDPASDAAPNKRKMPLINTCHGWRSDGAAVKRIAPDFYTGDEPIDEDDDSLREL</sequence>
<dbReference type="InterPro" id="IPR021312">
    <property type="entry name" value="DUF2889"/>
</dbReference>
<evidence type="ECO:0008006" key="4">
    <source>
        <dbReference type="Google" id="ProtNLM"/>
    </source>
</evidence>
<dbReference type="AlphaFoldDB" id="A0A2N3L4R7"/>
<dbReference type="RefSeq" id="WP_101302968.1">
    <property type="nucleotide sequence ID" value="NZ_NXGX01000005.1"/>
</dbReference>
<name>A0A2N3L4R7_9PROT</name>
<protein>
    <recommendedName>
        <fullName evidence="4">DUF2889 domain-containing protein</fullName>
    </recommendedName>
</protein>
<proteinExistence type="predicted"/>